<comment type="caution">
    <text evidence="13">The sequence shown here is derived from an EMBL/GenBank/DDBJ whole genome shotgun (WGS) entry which is preliminary data.</text>
</comment>
<gene>
    <name evidence="13" type="ORF">MEDL_23069</name>
</gene>
<dbReference type="Proteomes" id="UP000683360">
    <property type="component" value="Unassembled WGS sequence"/>
</dbReference>
<dbReference type="PROSITE" id="PS50056">
    <property type="entry name" value="TYR_PHOSPHATASE_2"/>
    <property type="match status" value="1"/>
</dbReference>
<dbReference type="InterPro" id="IPR003961">
    <property type="entry name" value="FN3_dom"/>
</dbReference>
<dbReference type="InterPro" id="IPR029021">
    <property type="entry name" value="Prot-tyrosine_phosphatase-like"/>
</dbReference>
<dbReference type="PROSITE" id="PS50055">
    <property type="entry name" value="TYR_PHOSPHATASE_PTP"/>
    <property type="match status" value="1"/>
</dbReference>
<dbReference type="InterPro" id="IPR000242">
    <property type="entry name" value="PTP_cat"/>
</dbReference>
<evidence type="ECO:0000256" key="4">
    <source>
        <dbReference type="ARBA" id="ARBA00022801"/>
    </source>
</evidence>
<dbReference type="InterPro" id="IPR013783">
    <property type="entry name" value="Ig-like_fold"/>
</dbReference>
<keyword evidence="6 9" id="KW-1133">Transmembrane helix</keyword>
<evidence type="ECO:0000256" key="9">
    <source>
        <dbReference type="SAM" id="Phobius"/>
    </source>
</evidence>
<dbReference type="SUPFAM" id="SSF52799">
    <property type="entry name" value="(Phosphotyrosine protein) phosphatases II"/>
    <property type="match status" value="2"/>
</dbReference>
<dbReference type="PROSITE" id="PS50853">
    <property type="entry name" value="FN3"/>
    <property type="match status" value="2"/>
</dbReference>
<dbReference type="GO" id="GO:0016020">
    <property type="term" value="C:membrane"/>
    <property type="evidence" value="ECO:0007669"/>
    <property type="project" value="UniProtKB-SubCell"/>
</dbReference>
<evidence type="ECO:0000256" key="7">
    <source>
        <dbReference type="ARBA" id="ARBA00023136"/>
    </source>
</evidence>
<feature type="domain" description="Fibronectin type-III" evidence="12">
    <location>
        <begin position="39"/>
        <end position="133"/>
    </location>
</feature>
<keyword evidence="5" id="KW-0904">Protein phosphatase</keyword>
<proteinExistence type="predicted"/>
<feature type="domain" description="Tyrosine-protein phosphatase" evidence="10">
    <location>
        <begin position="286"/>
        <end position="508"/>
    </location>
</feature>
<dbReference type="EMBL" id="CAJPWZ010001126">
    <property type="protein sequence ID" value="CAG2208959.1"/>
    <property type="molecule type" value="Genomic_DNA"/>
</dbReference>
<evidence type="ECO:0000313" key="13">
    <source>
        <dbReference type="EMBL" id="CAG2208959.1"/>
    </source>
</evidence>
<accession>A0A8S3RLH3</accession>
<dbReference type="CDD" id="cd00063">
    <property type="entry name" value="FN3"/>
    <property type="match status" value="1"/>
</dbReference>
<dbReference type="InterPro" id="IPR016130">
    <property type="entry name" value="Tyr_Pase_AS"/>
</dbReference>
<evidence type="ECO:0000256" key="8">
    <source>
        <dbReference type="ARBA" id="ARBA00023180"/>
    </source>
</evidence>
<dbReference type="PANTHER" id="PTHR46957:SF3">
    <property type="entry name" value="CYTOKINE RECEPTOR"/>
    <property type="match status" value="1"/>
</dbReference>
<evidence type="ECO:0000256" key="1">
    <source>
        <dbReference type="ARBA" id="ARBA00004167"/>
    </source>
</evidence>
<reference evidence="13" key="1">
    <citation type="submission" date="2021-03" db="EMBL/GenBank/DDBJ databases">
        <authorList>
            <person name="Bekaert M."/>
        </authorList>
    </citation>
    <scope>NUCLEOTIDE SEQUENCE</scope>
</reference>
<keyword evidence="8" id="KW-0325">Glycoprotein</keyword>
<dbReference type="InterPro" id="IPR000387">
    <property type="entry name" value="Tyr_Pase_dom"/>
</dbReference>
<feature type="domain" description="Fibronectin type-III" evidence="12">
    <location>
        <begin position="727"/>
        <end position="815"/>
    </location>
</feature>
<evidence type="ECO:0000313" key="14">
    <source>
        <dbReference type="Proteomes" id="UP000683360"/>
    </source>
</evidence>
<dbReference type="Pfam" id="PF00041">
    <property type="entry name" value="fn3"/>
    <property type="match status" value="3"/>
</dbReference>
<feature type="transmembrane region" description="Helical" evidence="9">
    <location>
        <begin position="222"/>
        <end position="246"/>
    </location>
</feature>
<comment type="subcellular location">
    <subcellularLocation>
        <location evidence="1">Membrane</location>
        <topology evidence="1">Single-pass membrane protein</topology>
    </subcellularLocation>
</comment>
<evidence type="ECO:0000259" key="11">
    <source>
        <dbReference type="PROSITE" id="PS50056"/>
    </source>
</evidence>
<dbReference type="Gene3D" id="2.60.40.10">
    <property type="entry name" value="Immunoglobulins"/>
    <property type="match status" value="3"/>
</dbReference>
<dbReference type="OrthoDB" id="10478443at2759"/>
<keyword evidence="14" id="KW-1185">Reference proteome</keyword>
<evidence type="ECO:0000256" key="6">
    <source>
        <dbReference type="ARBA" id="ARBA00022989"/>
    </source>
</evidence>
<keyword evidence="7 9" id="KW-0472">Membrane</keyword>
<dbReference type="PRINTS" id="PR00700">
    <property type="entry name" value="PRTYPHPHTASE"/>
</dbReference>
<dbReference type="PROSITE" id="PS00383">
    <property type="entry name" value="TYR_PHOSPHATASE_1"/>
    <property type="match status" value="1"/>
</dbReference>
<evidence type="ECO:0000256" key="2">
    <source>
        <dbReference type="ARBA" id="ARBA00022692"/>
    </source>
</evidence>
<feature type="domain" description="Tyrosine specific protein phosphatases" evidence="11">
    <location>
        <begin position="426"/>
        <end position="499"/>
    </location>
</feature>
<keyword evidence="3" id="KW-0732">Signal</keyword>
<dbReference type="AlphaFoldDB" id="A0A8S3RLH3"/>
<dbReference type="InterPro" id="IPR036116">
    <property type="entry name" value="FN3_sf"/>
</dbReference>
<evidence type="ECO:0000259" key="10">
    <source>
        <dbReference type="PROSITE" id="PS50055"/>
    </source>
</evidence>
<dbReference type="SMART" id="SM00194">
    <property type="entry name" value="PTPc"/>
    <property type="match status" value="1"/>
</dbReference>
<sequence length="1150" mass="128710">MTYNEQHGGVFSSLQNTRVHHQFFWGFELFVDVCTYKYPPVPQFNVISIASSEINMTVQHNAGHVDRFNARFESIQTNANCKSNSFTTELSNPTSSTVKNLTPGAKYKITVSTISNNLTSFSETTKTVVTKPSIPKFIVSDTSIHSLTITITKGEGCVDSFEIYINGRREKIVPVSETSNTFTSVIDNLEDGKDFKINVLAVSYNSNSTRLLPLSDATDKNMVPVIGGAFGGILAALAVVTLVVLWRKQLLCFRGNTTKDEIDGRSNEGFDGADVEMTDSRKKRPIKLSEFAAILEEKSRNTHMGFSSDFKGFSSPREYIASQGPLPSTLADFWRMVWEQNVSIIVMLTQLIERGRKKCELYWPENTNEKRFFGDIIVEVRAVSFLQDYALREIEIHLGDVSRKVRHYNYLAWPDMGTPKTTSNMINFVDTVRQEVKPSTKGPMLVHCSAGVGRTGTFIIMDVLLQELRSGRKEVDIFGKIINMRNNRVNMVQTEDQYTFIFKCIKDFIDVTDDEEEEPSEQEYNVYGVAVSNGAISSPSIALNISTDPEIPGSMTVIQSKFTIRLRFKIPSVNIDYYSVLATSVCISPTFMNVSYEVEKASNSKNEIRLITEPGACCSLNIAAVANNVSSEVQTYTVQGERLGDVERRIKHYNYLAWPDMGTPKTTDIMINFVDTVRKEVKPNMKGPIDQYIFIHNCVKDLIDVSDDEEEEEGVEEQHEPIYQNFPSTPLIKIVSQTSTSSTLQIINPAGKVRFYRIIINRNTSLPLIPYQTSNQNYNITNLKPGAHYSISAVAISNGINSSQSSEINVFTDNFSLTVKTVGRTTNSVTLEISSFDRYIKSYEIFLDGNLFKDVLHISQTQNETIQNLVPGTLYNVKVVVTADTENKDVVFDIATHIIKSSYILETIPNQKETLRLRTEPGVCCMIFVVAVSNNITSAPLNSTIKTPESVPGKVDYQYMHILENSVTIFWSIPQHPNGIVAGYTLTFWSNNEKTSIKFTCVDCPSANDCSYLSHQQMKSETFTGSTIFNGINSTISFKWRQTKFIFTIENLQQYSNYSFTLWTSTKEGKGPVFSSSFKTVKGHTPESSCSGPVNVGAVVGSIVGTVIILVIEDLFTDGNTTKPDGRSQQYEDISPETDANVYETLEIAM</sequence>
<keyword evidence="2 9" id="KW-0812">Transmembrane</keyword>
<dbReference type="Pfam" id="PF00102">
    <property type="entry name" value="Y_phosphatase"/>
    <property type="match status" value="2"/>
</dbReference>
<dbReference type="InterPro" id="IPR050713">
    <property type="entry name" value="RTP_Phos/Ushers"/>
</dbReference>
<dbReference type="EC" id="3.1.3.48" evidence="13"/>
<dbReference type="GO" id="GO:0004725">
    <property type="term" value="F:protein tyrosine phosphatase activity"/>
    <property type="evidence" value="ECO:0007669"/>
    <property type="project" value="UniProtKB-EC"/>
</dbReference>
<dbReference type="SUPFAM" id="SSF49265">
    <property type="entry name" value="Fibronectin type III"/>
    <property type="match status" value="3"/>
</dbReference>
<dbReference type="PANTHER" id="PTHR46957">
    <property type="entry name" value="CYTOKINE RECEPTOR"/>
    <property type="match status" value="1"/>
</dbReference>
<evidence type="ECO:0000256" key="3">
    <source>
        <dbReference type="ARBA" id="ARBA00022729"/>
    </source>
</evidence>
<evidence type="ECO:0000259" key="12">
    <source>
        <dbReference type="PROSITE" id="PS50853"/>
    </source>
</evidence>
<dbReference type="InterPro" id="IPR003595">
    <property type="entry name" value="Tyr_Pase_cat"/>
</dbReference>
<name>A0A8S3RLH3_MYTED</name>
<evidence type="ECO:0000256" key="5">
    <source>
        <dbReference type="ARBA" id="ARBA00022912"/>
    </source>
</evidence>
<protein>
    <submittedName>
        <fullName evidence="13">PTPRB</fullName>
        <ecNumber evidence="13">3.1.3.48</ecNumber>
    </submittedName>
</protein>
<dbReference type="SMART" id="SM00404">
    <property type="entry name" value="PTPc_motif"/>
    <property type="match status" value="1"/>
</dbReference>
<dbReference type="Gene3D" id="3.90.190.10">
    <property type="entry name" value="Protein tyrosine phosphatase superfamily"/>
    <property type="match status" value="2"/>
</dbReference>
<keyword evidence="4 13" id="KW-0378">Hydrolase</keyword>
<dbReference type="SMART" id="SM00060">
    <property type="entry name" value="FN3"/>
    <property type="match status" value="5"/>
</dbReference>
<organism evidence="13 14">
    <name type="scientific">Mytilus edulis</name>
    <name type="common">Blue mussel</name>
    <dbReference type="NCBI Taxonomy" id="6550"/>
    <lineage>
        <taxon>Eukaryota</taxon>
        <taxon>Metazoa</taxon>
        <taxon>Spiralia</taxon>
        <taxon>Lophotrochozoa</taxon>
        <taxon>Mollusca</taxon>
        <taxon>Bivalvia</taxon>
        <taxon>Autobranchia</taxon>
        <taxon>Pteriomorphia</taxon>
        <taxon>Mytilida</taxon>
        <taxon>Mytiloidea</taxon>
        <taxon>Mytilidae</taxon>
        <taxon>Mytilinae</taxon>
        <taxon>Mytilus</taxon>
    </lineage>
</organism>